<dbReference type="OrthoDB" id="424012at2759"/>
<dbReference type="InterPro" id="IPR024643">
    <property type="entry name" value="Hist_deacetylase_Gln_rich_N"/>
</dbReference>
<feature type="compositionally biased region" description="Low complexity" evidence="10">
    <location>
        <begin position="4312"/>
        <end position="4321"/>
    </location>
</feature>
<keyword evidence="14" id="KW-1185">Reference proteome</keyword>
<feature type="compositionally biased region" description="Pro residues" evidence="10">
    <location>
        <begin position="4894"/>
        <end position="4903"/>
    </location>
</feature>
<feature type="region of interest" description="Disordered" evidence="10">
    <location>
        <begin position="1183"/>
        <end position="1276"/>
    </location>
</feature>
<feature type="compositionally biased region" description="Basic and acidic residues" evidence="10">
    <location>
        <begin position="974"/>
        <end position="983"/>
    </location>
</feature>
<feature type="compositionally biased region" description="Basic and acidic residues" evidence="10">
    <location>
        <begin position="1250"/>
        <end position="1263"/>
    </location>
</feature>
<keyword evidence="7" id="KW-0805">Transcription regulation</keyword>
<feature type="compositionally biased region" description="Low complexity" evidence="10">
    <location>
        <begin position="5056"/>
        <end position="5079"/>
    </location>
</feature>
<dbReference type="CDD" id="cd10162">
    <property type="entry name" value="ClassIIa_HDAC4_Gln-rich-N"/>
    <property type="match status" value="1"/>
</dbReference>
<reference evidence="13" key="1">
    <citation type="journal article" date="2021" name="Evol. Appl.">
        <title>The genome of the Pyrenean desman and the effects of bottlenecks and inbreeding on the genomic landscape of an endangered species.</title>
        <authorList>
            <person name="Escoda L."/>
            <person name="Castresana J."/>
        </authorList>
    </citation>
    <scope>NUCLEOTIDE SEQUENCE</scope>
    <source>
        <strain evidence="13">IBE-C5619</strain>
    </source>
</reference>
<evidence type="ECO:0000256" key="8">
    <source>
        <dbReference type="ARBA" id="ARBA00023163"/>
    </source>
</evidence>
<feature type="compositionally biased region" description="Basic residues" evidence="10">
    <location>
        <begin position="2220"/>
        <end position="2230"/>
    </location>
</feature>
<feature type="compositionally biased region" description="Low complexity" evidence="10">
    <location>
        <begin position="3932"/>
        <end position="3944"/>
    </location>
</feature>
<organism evidence="13 14">
    <name type="scientific">Galemys pyrenaicus</name>
    <name type="common">Iberian desman</name>
    <name type="synonym">Pyrenean desman</name>
    <dbReference type="NCBI Taxonomy" id="202257"/>
    <lineage>
        <taxon>Eukaryota</taxon>
        <taxon>Metazoa</taxon>
        <taxon>Chordata</taxon>
        <taxon>Craniata</taxon>
        <taxon>Vertebrata</taxon>
        <taxon>Euteleostomi</taxon>
        <taxon>Mammalia</taxon>
        <taxon>Eutheria</taxon>
        <taxon>Laurasiatheria</taxon>
        <taxon>Eulipotyphla</taxon>
        <taxon>Talpidae</taxon>
        <taxon>Galemys</taxon>
    </lineage>
</organism>
<dbReference type="EC" id="3.5.1.98" evidence="3"/>
<feature type="region of interest" description="Disordered" evidence="10">
    <location>
        <begin position="969"/>
        <end position="989"/>
    </location>
</feature>
<dbReference type="SUPFAM" id="SSF52768">
    <property type="entry name" value="Arginase/deacetylase"/>
    <property type="match status" value="1"/>
</dbReference>
<keyword evidence="6" id="KW-0156">Chromatin regulator</keyword>
<feature type="region of interest" description="Disordered" evidence="10">
    <location>
        <begin position="5536"/>
        <end position="5563"/>
    </location>
</feature>
<feature type="region of interest" description="Disordered" evidence="10">
    <location>
        <begin position="3173"/>
        <end position="3233"/>
    </location>
</feature>
<comment type="subcellular location">
    <subcellularLocation>
        <location evidence="1">Nucleus</location>
    </subcellularLocation>
</comment>
<feature type="region of interest" description="Disordered" evidence="10">
    <location>
        <begin position="3882"/>
        <end position="3950"/>
    </location>
</feature>
<dbReference type="PANTHER" id="PTHR45364">
    <property type="entry name" value="HISTONE DEACETYLASE 9-RELATED"/>
    <property type="match status" value="1"/>
</dbReference>
<feature type="region of interest" description="Disordered" evidence="10">
    <location>
        <begin position="1715"/>
        <end position="1850"/>
    </location>
</feature>
<feature type="region of interest" description="Disordered" evidence="10">
    <location>
        <begin position="3565"/>
        <end position="3596"/>
    </location>
</feature>
<feature type="region of interest" description="Disordered" evidence="10">
    <location>
        <begin position="5792"/>
        <end position="5853"/>
    </location>
</feature>
<evidence type="ECO:0000256" key="4">
    <source>
        <dbReference type="ARBA" id="ARBA00022491"/>
    </source>
</evidence>
<evidence type="ECO:0000256" key="5">
    <source>
        <dbReference type="ARBA" id="ARBA00022801"/>
    </source>
</evidence>
<feature type="compositionally biased region" description="Low complexity" evidence="10">
    <location>
        <begin position="5536"/>
        <end position="5557"/>
    </location>
</feature>
<feature type="region of interest" description="Disordered" evidence="10">
    <location>
        <begin position="3386"/>
        <end position="3456"/>
    </location>
</feature>
<dbReference type="Proteomes" id="UP000700334">
    <property type="component" value="Unassembled WGS sequence"/>
</dbReference>
<evidence type="ECO:0000256" key="6">
    <source>
        <dbReference type="ARBA" id="ARBA00022853"/>
    </source>
</evidence>
<feature type="region of interest" description="Disordered" evidence="10">
    <location>
        <begin position="4979"/>
        <end position="5031"/>
    </location>
</feature>
<feature type="compositionally biased region" description="Gly residues" evidence="10">
    <location>
        <begin position="4927"/>
        <end position="4936"/>
    </location>
</feature>
<feature type="region of interest" description="Disordered" evidence="10">
    <location>
        <begin position="606"/>
        <end position="649"/>
    </location>
</feature>
<feature type="compositionally biased region" description="Low complexity" evidence="10">
    <location>
        <begin position="3586"/>
        <end position="3596"/>
    </location>
</feature>
<evidence type="ECO:0000313" key="13">
    <source>
        <dbReference type="EMBL" id="KAG8508261.1"/>
    </source>
</evidence>
<keyword evidence="4" id="KW-0678">Repressor</keyword>
<feature type="region of interest" description="Disordered" evidence="10">
    <location>
        <begin position="5047"/>
        <end position="5115"/>
    </location>
</feature>
<keyword evidence="5" id="KW-0378">Hydrolase</keyword>
<dbReference type="PRINTS" id="PR01270">
    <property type="entry name" value="HDASUPER"/>
</dbReference>
<comment type="similarity">
    <text evidence="2">Belongs to the histone deacetylase family. HD type 2 subfamily.</text>
</comment>
<evidence type="ECO:0000256" key="3">
    <source>
        <dbReference type="ARBA" id="ARBA00012111"/>
    </source>
</evidence>
<feature type="compositionally biased region" description="Basic and acidic residues" evidence="10">
    <location>
        <begin position="3902"/>
        <end position="3912"/>
    </location>
</feature>
<feature type="region of interest" description="Disordered" evidence="10">
    <location>
        <begin position="4703"/>
        <end position="4723"/>
    </location>
</feature>
<sequence>GRSQGRPLCPAPRALAWAGRQRAPLQKQKDAARACRRRPRTRGPSWTLRLSSPSFSEKDESGQALTRGSARADLCCLSAPAWLSSSGAADPGPGPWRGRRVPSIRPACVTARHAACLGPGPRGGATAAPRRGHRPETAGARPGPSPGLRASCELPRGVRGAWACAGRTGVEPGPSRPQSARARCLPTLPPLGGLGSPFPLCGRPGHAAPLGPATPAAGGAPPAETALARARLAGAPEPPPGPGRATPATRRDLFALERRERRRSRRRAGGPAWPLRRSGCEASPQPVAAGLPVGVRRPLLPLPPSRSRGWCRGVGPTRGRWADAGRPVRPWEEVALGQPCCRRTYLPGLARDPKCCPDPQEAQVQADRAALVSRPGPRPLLCSLGRGSPASVSALLRAFLRHRPAGPPSPERRGWDLPELLWLQRAFLRHRPAGPPSLERARAPCPDHVLPASPPNPGCTRLGAWGGGVRVRPGSDGPLCEVLSRVRVARARPTGTRGGGRRRGGVEGRVRAGSSAPGVIPAVPSQNCPGVQPPGLVPQPHRPGQLTGPLAAQLSPVFLSRPCGQPALALFPSGQWEVLGHAAQGLARRSGLSGLGPCRTLTAVRRRPRVQRPPAGRSGELRRRKHAPPRPLHPSVASQRLPRDRGHGCPPGAAELRFLPVLTAGLAGSCPMAPALTPFLLLAHPSTACIDGPRPGPDGTLLLGPLSEGRGRLPIRNCPAQPQARSPAEAAFLGPPWPSSRPHRPCVCAEPCMPATPPPCPLPAALELLVLARPWVPDPHSRAPLAGWQESRQVPPGLLRQGARAGSVSGTCRGRCQSRQRWKARDVSGHRPARRKPAKLILPGPRPQDSALRSLPLESVRPSPPVTADAAVREPRPRHYASMVRLCGPPPCLAWGASDPFLRASPPASTGHGSVTPSGPRRVDGAGQVQGGAALLSRLEGSPRGRADGPVSAAGWACEAAPWAAALPPARGSEPLHRPDRRPGGSWPCGGPLLPAGPCRPQGCGRAPGSSWVAGRGGRQPLGRVPVRLLGWALALKRGRCRATVGVWGWAGVVQGPRGSLASVRAPGGWAQLSVLALARARCPRSWVSRTPASSEPPPLLWRLPSAGCQVAASRPTAPGALGPGCSLWASREWRGVLAPHLLAVRDRPWAGGPAASVAWSSGTGHVLPTACRQAWRGACAGHLASSRPSPGTASSGGLGPGLGSLLAAPAPSDTSAGQRLASGRPLGRLTAQRWRERPTPERLAAWCSRPREAAGPKKERCPPSEPRAQRVGAGAAPHPVSSWAVSFQARLGALRGPAGRLALRGQAEPGRVPTVGSDPRPVSGGQSPAGLGALTPGPAARRRARRILGGCGAPSGRRGWAAGLEGPRARLGPSWRVAWPSSLGAPRPELHGCPAPPRRSAAPGGPAGQPLPRCAPLARGLGPARRLGAAQPRGHKTSQTRPQEPSPAPPSLAVSAGVRGGFLGAAPALLRGGFRLRGCATSDPGSGSPHVGGDAPAPARGVCLRLACAPKGSAWQRPWARRRGRRGLWYCGSSFTTRPSVGAEGTARAQGHPACPVASSGARGSLRPAARAIATWGRWPSWPQAVTPADTWAPLPTPAPQAEAWAAAAVSRAGPASAAWRPCPCGALGQGPGAEGSVGLACVPTGPEPPEGHRSWGGRTLRPGARSCRVGRLVHPPAGSPRSRREAAGSECTGPRPRAVGRAWLLTRGRRPVVRLPAAQPAPSAPAPPSLRREQKVGSRLRTGENGHPCHKGGPGPHADARKGVHPGGAGPGLSPPEVGVGGACHALGDERPVPQRGQRPPALGRPCPPAALGFQTAVPAAGRGRRSPRAVPASPGPAARWAGRTAPEAAPPRRLLRAGRRLCPQRRGLGPVCPWGCWECRAWPGPPARQQGCWGHPSAPGGWGGAPGRAALTCRRPARPLSPATASAPGHSLSPRAGGGAWPPGSCPDLWPAPLSLVACSGSPREGLLKLHGRPRWAVPPPQAPSSPRWAGGWARLAFLRGGPGRRQLALALAFSRPGSRQLADWTWPLWAPVCPGHRRQACLGLGRPFSQGHEDRPGPLGSARPPPRPRGPGFHRKAGGPRGFEEAAALPGATHLTSAWGWAGCVTPLGASCGAQAQPQDPRPGHSGQLCCPWLCPRQLSPAGLAHGASCTGEWGSDARLAWGRPAPASLGTRCCGPAMGRERPLLAAATVPGCPQGDRGGSVAAGRTVPVQGRMARQHAPWRRPPRGSAPRGRAGETRRQGLGTPAGQAASCTQVGGSGAAGRRRAVCPAPSRDAGSPEPALARPGASLPAGPHSAKDTWPRGEAAWRDSRVLRATPRPRPRPAAGARCVHRVPITSPRRARAIPSSCRLCAPAPLRQPRVRPAALRLALSPPAGRGRCGGPSLVGGPRACPCASWVWLAWPPGVRLCLQDTCALGAWADAGVRLPGAGARPDPGLGPAEPLPAWALLPQGPVCSRCPGLCWGPREWPTGAGALLWGGGAAAGLEGAGAQVHTPAPRPAAQAAVVTWAAGLSRRLRGLRGICEAGASDPAPSAPCFSHACPRRLPSPESHARHLRLSHRCNGSSRPSLFPWWWLSQGFSCWGTETRQCLYTGLAELSFGVSGSTCRVQTPVVWLFPSAPSVFGFCRLPQGAGLAGLSAAGLSRPACGCPCEALRDRWPGAARPHACASLPLVFWEGLFPACWTSQHLLVSVDDPDRDAFVCVVELPGRGPGSVLVVCRQTVPLSVWPAVTCLRPWAVIGGHRYKECQVLSQSEAPKLYPVVEAGELVLWSQSPVLAGLAASAPGPLAQVQEPTVVTHLVCGPLCSAPGFSVPCLQEVFASSGYSGSHRPPLWLAAAKRWVTALPVAPIAPVFTCRLPDHGGCSVLGQSRGLAWGPRCGPALPGRPLLAALGLPEAPGLALALERAASSPRAPHSGPPPPPRRLYQSVTRGAVTLPSSGLGGWAESGGRVGVHRWCARSAPSWLSWLAMWPVTQMRDLERLHLPAGLGLGVTGAGPAAVGRASSHGRGFGRGQQPWAGPWAGPAAMGGALGGASSHGRGRTEPSLASLGNAGAALQCRKRPLAVERVTRAGPGAVGLPPRASVQLPRRRGQAGGCCPAVRARGPPSPSGFPGGTRPSWAAPPQLLGLGLVWPGCGHSSVRSGSSGLQVAGAFVCGGSGRCPAAQAQALCSSRPGPHTAAHPPGPSPTGRGLLGEPGPSRAGHGLQTPARSPGPSAAPASRRREGCPRGVGRVGRLDVALRAVSRWAGSQPCPQRASVLTPAWAGPVVGVQAGSGSGASARMDARGRGEDARGRSWALKSLLSTPERPDWAALPAPGPDRHREWLLGWGPPALVLRPAEGRGCPRRTGARVSWPEALSAGPCRQLSGLGERWVPASLGAVGPWGAAPRSPESQSRATWCGDLRPRPPEPAPGQARPPQAMPRPSRLGRPGVQGLWGSGSSPQHPAQRPHTLGVSGSRDGLAALLGLLRVGAVTLLLSSQCCGLGSRGEPVGGQEPRRVPPQRRRGFWDGPRGAPLKPMLSLSADGLSGRDQPVELLSPARVSHMPGSGRRCPFGVAGPDGQGAASCGRAGGAGPGGPQEDRPPLLGQPGAAPGPGHRRFWRRLCATHRGLGGEVRAVQGQPHACRVLAPTPCAGGPAYSPVVRLPSGFCWPRGPALPRADAVPGLSRCWRAPSAPPPPPSPAEGWVLGAEGWVGGRAGPGRGAQALRLHRRRASWPGSAFLSEQLALPAPPGAACRAPGPHQAPGLPLSVAAGPCRGGLQLGACPTGPEAARSGRRAQAASQCRRLMLGRDLPSVGSRRLGGAPATVFCGWWVPSGHSRAHKARPSLSRGRQAPSAGPGLAGAWARPARVAGDEAPSMTASGWWLSVAELGVCPRRGAAPRRVSRRFRADPGGGGAGRACEERGGHEGRAGVLTRPKWPPSPPGGGSAAPGRPAGRLALPGSLPRGRRGCRSRHLLVSSPSSASLAVASAAQGRRALWVQEGRPPSPAGLSGLAQGSPPGLPAAWAPPAFGQVPRFHVLGWGPGSCWGAPHPSRLGPPPTGGSDQGPGPARRGCHRPPGTSTVTSSGAGRSSPQEPPHAAKGAWAARTGAARPAPRGPESPLGRPLASPRSPREDGVHGSPRSSPAFGARGQLGMWGDGVRQGAAGPCAVKARPQPPGLLPSAARATGSLQPRQHPQALGRWPGPSPPARARPLGQGELAAAPGSSRRCQVLLCLSGPGGSRGVAGEPARGPATLLPPLWLSGLRLLRQGLRPPRGAQALPASARLPPGAAVLLACPAPRRGVPAAPVGPGERDAGLAWRLGGCGSRGLGRWPEAGRPSRPRGRGGREKGAAGVRACGGPSTEHPCPRLAHKGLFIPSTGRGPCGGGGAGQGWPRGLGAGRGDQGWPVPLGGVTRAHGLPSWSGLQPRAVPARRASAERSLARPWAEQLDRLSLPPREGRAAALPASSSSRPPHRRRPGPSRLAGSDVPPGRCSRRRWVTGGARGCRAWWAPSAAQAGQPRGRLPPRKVSTAAPGPCESGRRLAAWGSRRGRGLPSVHREGLPVPPISWACAPEARVQTRPARTPFRAGSARPGRRTHPSRGADPAVAPAASPGRRRRLPPALGPQPAEVTPGSPPPVLPRPAPRGGGGACAGGEAPTPSELVTAVTLLGPGGATRRRSHGRLFAAGCFLTAARRRGWAEGAGPLNPPLCLLASQRVGHPGPALRSSGPGPPTRPALSERVPRCGGPCPRTAFAWEPPAAPPAGPLWPSTRRLRGHRPGWAAGVATCLQLLRPPGPVTPSRALVSGRADAPGAAEAGRWPPPRRGAGRGVQPTWGALARLPPSGTQCPADAPTDWHGGCGGATGLGAASRMALGGRQEPGPRSRAVSSAAPRLPSPTQTRPPGDAAWGPPLRSPTPPQLPALPRLWWTALQGPPSRRDAAGPAEGPGAGGAEGAGAVARDPGLGARGPGHWPRGAAGGGLQSRSLTLRPGLAGAELARRRPPGPAPVGPGGGAHGCAGSRPAGGARLGRPPHGWAPPGGPEGSGGRHVPRCLGLEGFVPPVSSCGLSRPASSPLRAPHMPAAAPRRQPPGARAPRPVWLCRGGATQKPEHPRAATPGPGCPSGSPERARGGVSGRWLPARAQPAGPCGEGLGDPSAEPRACWGARLAVGLPSPAAPRAWAGRRLGETAGCRASVASRGEPAVPAQARALGVASALPLQVAPPAAPVDLRLDHPFPLPAAEPGLRGQQLQQELLALKQKQQLQRQILIAEFQRQHERLSRQHEAQLHEHIKQQQELLALKHQQELLEHQRKLERHRQEQELEKQHREQKLQQLKNKEKGKESKCRRAGRAGRARSTEVKMKLQEFVLNKKKALAHRSLNHCLSSDPRCWYGKTQHSSLDQGSPPQSGVSAAYNHPVLGMYDAKDDFPLRKTASEPNLKLRSRLKQKVAERRSSPLLRRKDGPVVTALKKRPLDVTDSACSSAPGSGPSSPSNSSGNVSSENGSMAPVPSLPAEASLAHRLAARDGPGAALPLYTSPSLPNITLGLPATGPSAPVSGAPWGAAGAAAGPEHAASQGPAGQQDAERLALPALQQRLSLFPGTHLAPYLGTAPLERDGGAPHSPLLQHMVLLEPPTQTPLVTGLGALPLHTPLVGADRVAPSVHKLRQHRPLGRTQSAPLPQSAQALQHLVMQQQHQHFLEKHKQHFQQLQIAKIIAKPSEPARQPESHPEETEEELREHQALPGPPVKQEPAESDDEEAEPARDGEPGQCPHAEQELLFRQQALLLEQQRVHQLHSYQASLEAAGIPVSLGGHRPLSRAQSSPASATFPLAAPEPPPKPRFTTGGHRPGPPPAAWGHGPAASPLPACPSLPRRPAPHTALPAGLVYDTLMLKHQCACGNSNSHPEHAGRIQSIWSRLQETGLRGNAADRQPQSRVAGRAECRVLQCVRGRKATLEELQTVHSEAHALLYGTNPLNRQKLDSKRLLGIAGLLRLAPALLPHEAALGRAAGGLLLPGPGCAAAGSLTSVFVRLPCGGVGVDSDTIWNEVHSSGAARLAVGCVVELVFKVATGELKNGFAVVRPPGHHAEESTPMGFCYFNSVAVAAKLLQQRLNVGKTLIVDWDVHHGNGTQQAFYGDPSVLYVSLHRYDDGSFFPGSGAPDEVGTGPGVGFNVNVAFTGGLDPPMGDAEYLAAFSSLAPPERSVPSLPCRTVVMPIANEFAPDVVLVSSGFDAVEGHPAPLGGYHLSAKFRQLMGLAGGRVVLALEGGHDLTAICDASEACVSALLGIELDPLPEKVLQQRPNANAVRSMEKVIEIHSQYWRSLQRLSSTVGSALVEAQKCENEEAETVTAMASLSVGVTSAGKRAEEEPMEEEPPL</sequence>
<feature type="region of interest" description="Disordered" evidence="10">
    <location>
        <begin position="3486"/>
        <end position="3517"/>
    </location>
</feature>
<feature type="region of interest" description="Disordered" evidence="10">
    <location>
        <begin position="3079"/>
        <end position="3120"/>
    </location>
</feature>
<feature type="region of interest" description="Disordered" evidence="10">
    <location>
        <begin position="4826"/>
        <end position="4845"/>
    </location>
</feature>
<feature type="region of interest" description="Disordered" evidence="10">
    <location>
        <begin position="4556"/>
        <end position="4641"/>
    </location>
</feature>
<feature type="compositionally biased region" description="Low complexity" evidence="10">
    <location>
        <begin position="3414"/>
        <end position="3427"/>
    </location>
</feature>
<feature type="compositionally biased region" description="Basic and acidic residues" evidence="10">
    <location>
        <begin position="249"/>
        <end position="259"/>
    </location>
</feature>
<dbReference type="EMBL" id="JAGFMF010012051">
    <property type="protein sequence ID" value="KAG8508261.1"/>
    <property type="molecule type" value="Genomic_DNA"/>
</dbReference>
<feature type="compositionally biased region" description="Basic and acidic residues" evidence="10">
    <location>
        <begin position="5703"/>
        <end position="5720"/>
    </location>
</feature>
<feature type="domain" description="Histone deacetylase" evidence="11">
    <location>
        <begin position="5883"/>
        <end position="6264"/>
    </location>
</feature>
<gene>
    <name evidence="13" type="ORF">J0S82_011342</name>
</gene>
<feature type="domain" description="Histone deacetylase glutamine rich N-terminal" evidence="12">
    <location>
        <begin position="5223"/>
        <end position="5312"/>
    </location>
</feature>
<feature type="compositionally biased region" description="Low complexity" evidence="10">
    <location>
        <begin position="2909"/>
        <end position="2918"/>
    </location>
</feature>
<feature type="region of interest" description="Disordered" evidence="10">
    <location>
        <begin position="904"/>
        <end position="927"/>
    </location>
</feature>
<evidence type="ECO:0000256" key="9">
    <source>
        <dbReference type="ARBA" id="ARBA00023242"/>
    </source>
</evidence>
<comment type="caution">
    <text evidence="13">The sequence shown here is derived from an EMBL/GenBank/DDBJ whole genome shotgun (WGS) entry which is preliminary data.</text>
</comment>
<dbReference type="GO" id="GO:0141221">
    <property type="term" value="F:histone deacetylase activity, hydrolytic mechanism"/>
    <property type="evidence" value="ECO:0007669"/>
    <property type="project" value="UniProtKB-EC"/>
</dbReference>
<dbReference type="InterPro" id="IPR023801">
    <property type="entry name" value="His_deacetylse_dom"/>
</dbReference>
<feature type="region of interest" description="Disordered" evidence="10">
    <location>
        <begin position="4496"/>
        <end position="4542"/>
    </location>
</feature>
<feature type="compositionally biased region" description="Polar residues" evidence="10">
    <location>
        <begin position="907"/>
        <end position="917"/>
    </location>
</feature>
<feature type="region of interest" description="Disordered" evidence="10">
    <location>
        <begin position="1389"/>
        <end position="1456"/>
    </location>
</feature>
<feature type="region of interest" description="Disordered" evidence="10">
    <location>
        <begin position="4312"/>
        <end position="4344"/>
    </location>
</feature>
<feature type="non-terminal residue" evidence="13">
    <location>
        <position position="6356"/>
    </location>
</feature>
<feature type="region of interest" description="Disordered" evidence="10">
    <location>
        <begin position="2909"/>
        <end position="2928"/>
    </location>
</feature>
<feature type="region of interest" description="Disordered" evidence="10">
    <location>
        <begin position="819"/>
        <end position="873"/>
    </location>
</feature>
<evidence type="ECO:0000256" key="10">
    <source>
        <dbReference type="SAM" id="MobiDB-lite"/>
    </source>
</evidence>
<evidence type="ECO:0000259" key="11">
    <source>
        <dbReference type="Pfam" id="PF00850"/>
    </source>
</evidence>
<feature type="region of interest" description="Disordered" evidence="10">
    <location>
        <begin position="2048"/>
        <end position="2087"/>
    </location>
</feature>
<dbReference type="Gene3D" id="6.10.250.1550">
    <property type="match status" value="1"/>
</dbReference>
<feature type="compositionally biased region" description="Basic and acidic residues" evidence="10">
    <location>
        <begin position="5428"/>
        <end position="5443"/>
    </location>
</feature>
<feature type="region of interest" description="Disordered" evidence="10">
    <location>
        <begin position="4855"/>
        <end position="4967"/>
    </location>
</feature>
<feature type="region of interest" description="Disordered" evidence="10">
    <location>
        <begin position="233"/>
        <end position="283"/>
    </location>
</feature>
<name>A0A8J5ZVL3_GALPY</name>
<feature type="compositionally biased region" description="Basic and acidic residues" evidence="10">
    <location>
        <begin position="5293"/>
        <end position="5326"/>
    </location>
</feature>
<feature type="region of interest" description="Disordered" evidence="10">
    <location>
        <begin position="119"/>
        <end position="148"/>
    </location>
</feature>
<feature type="region of interest" description="Disordered" evidence="10">
    <location>
        <begin position="4364"/>
        <end position="4480"/>
    </location>
</feature>
<proteinExistence type="inferred from homology"/>
<feature type="compositionally biased region" description="Low complexity" evidence="10">
    <location>
        <begin position="4444"/>
        <end position="4454"/>
    </location>
</feature>
<dbReference type="InterPro" id="IPR037138">
    <property type="entry name" value="His_deacetylse_dom_sf"/>
</dbReference>
<dbReference type="Pfam" id="PF12203">
    <property type="entry name" value="HDAC4_Gln"/>
    <property type="match status" value="1"/>
</dbReference>
<feature type="compositionally biased region" description="Low complexity" evidence="10">
    <location>
        <begin position="5462"/>
        <end position="5485"/>
    </location>
</feature>
<evidence type="ECO:0000256" key="1">
    <source>
        <dbReference type="ARBA" id="ARBA00004123"/>
    </source>
</evidence>
<evidence type="ECO:0000259" key="12">
    <source>
        <dbReference type="Pfam" id="PF12203"/>
    </source>
</evidence>
<dbReference type="PANTHER" id="PTHR45364:SF13">
    <property type="entry name" value="HISTONE DEACETYLASE"/>
    <property type="match status" value="1"/>
</dbReference>
<feature type="compositionally biased region" description="Low complexity" evidence="10">
    <location>
        <begin position="1329"/>
        <end position="1340"/>
    </location>
</feature>
<protein>
    <recommendedName>
        <fullName evidence="3">histone deacetylase</fullName>
        <ecNumber evidence="3">3.5.1.98</ecNumber>
    </recommendedName>
</protein>
<feature type="region of interest" description="Disordered" evidence="10">
    <location>
        <begin position="5697"/>
        <end position="5750"/>
    </location>
</feature>
<evidence type="ECO:0000256" key="7">
    <source>
        <dbReference type="ARBA" id="ARBA00023015"/>
    </source>
</evidence>
<feature type="compositionally biased region" description="Low complexity" evidence="10">
    <location>
        <begin position="4082"/>
        <end position="4097"/>
    </location>
</feature>
<evidence type="ECO:0000313" key="14">
    <source>
        <dbReference type="Proteomes" id="UP000700334"/>
    </source>
</evidence>
<dbReference type="InterPro" id="IPR000286">
    <property type="entry name" value="HDACs"/>
</dbReference>
<dbReference type="Pfam" id="PF00850">
    <property type="entry name" value="Hist_deacetyl"/>
    <property type="match status" value="1"/>
</dbReference>
<feature type="compositionally biased region" description="Low complexity" evidence="10">
    <location>
        <begin position="1831"/>
        <end position="1850"/>
    </location>
</feature>
<feature type="compositionally biased region" description="Low complexity" evidence="10">
    <location>
        <begin position="1399"/>
        <end position="1413"/>
    </location>
</feature>
<evidence type="ECO:0000256" key="2">
    <source>
        <dbReference type="ARBA" id="ARBA00007738"/>
    </source>
</evidence>
<feature type="region of interest" description="Disordered" evidence="10">
    <location>
        <begin position="1649"/>
        <end position="1698"/>
    </location>
</feature>
<feature type="compositionally biased region" description="Low complexity" evidence="10">
    <location>
        <begin position="1204"/>
        <end position="1213"/>
    </location>
</feature>
<feature type="region of interest" description="Disordered" evidence="10">
    <location>
        <begin position="1"/>
        <end position="64"/>
    </location>
</feature>
<dbReference type="InterPro" id="IPR023696">
    <property type="entry name" value="Ureohydrolase_dom_sf"/>
</dbReference>
<feature type="compositionally biased region" description="Low complexity" evidence="10">
    <location>
        <begin position="5834"/>
        <end position="5844"/>
    </location>
</feature>
<dbReference type="GO" id="GO:0005634">
    <property type="term" value="C:nucleus"/>
    <property type="evidence" value="ECO:0007669"/>
    <property type="project" value="UniProtKB-SubCell"/>
</dbReference>
<feature type="compositionally biased region" description="Gly residues" evidence="10">
    <location>
        <begin position="4365"/>
        <end position="4386"/>
    </location>
</feature>
<feature type="region of interest" description="Disordered" evidence="10">
    <location>
        <begin position="1921"/>
        <end position="1942"/>
    </location>
</feature>
<feature type="compositionally biased region" description="Low complexity" evidence="10">
    <location>
        <begin position="3211"/>
        <end position="3222"/>
    </location>
</feature>
<keyword evidence="9" id="KW-0539">Nucleus</keyword>
<feature type="region of interest" description="Disordered" evidence="10">
    <location>
        <begin position="493"/>
        <end position="524"/>
    </location>
</feature>
<feature type="region of interest" description="Disordered" evidence="10">
    <location>
        <begin position="2217"/>
        <end position="2306"/>
    </location>
</feature>
<feature type="region of interest" description="Disordered" evidence="10">
    <location>
        <begin position="1309"/>
        <end position="1340"/>
    </location>
</feature>
<accession>A0A8J5ZVL3</accession>
<feature type="compositionally biased region" description="Polar residues" evidence="10">
    <location>
        <begin position="4062"/>
        <end position="4076"/>
    </location>
</feature>
<feature type="region of interest" description="Disordered" evidence="10">
    <location>
        <begin position="4032"/>
        <end position="4205"/>
    </location>
</feature>
<feature type="region of interest" description="Disordered" evidence="10">
    <location>
        <begin position="5409"/>
        <end position="5491"/>
    </location>
</feature>
<feature type="compositionally biased region" description="Pro residues" evidence="10">
    <location>
        <begin position="4616"/>
        <end position="4626"/>
    </location>
</feature>
<dbReference type="Gene3D" id="3.40.800.20">
    <property type="entry name" value="Histone deacetylase domain"/>
    <property type="match status" value="1"/>
</dbReference>
<feature type="region of interest" description="Disordered" evidence="10">
    <location>
        <begin position="3825"/>
        <end position="3844"/>
    </location>
</feature>
<keyword evidence="8" id="KW-0804">Transcription</keyword>
<feature type="compositionally biased region" description="Basic and acidic residues" evidence="10">
    <location>
        <begin position="1732"/>
        <end position="1746"/>
    </location>
</feature>
<feature type="region of interest" description="Disordered" evidence="10">
    <location>
        <begin position="5293"/>
        <end position="5338"/>
    </location>
</feature>